<dbReference type="AlphaFoldDB" id="A0A150HV72"/>
<evidence type="ECO:0000256" key="2">
    <source>
        <dbReference type="ARBA" id="ARBA00022475"/>
    </source>
</evidence>
<dbReference type="EMBL" id="JRHX01000046">
    <property type="protein sequence ID" value="KXZ70878.1"/>
    <property type="molecule type" value="Genomic_DNA"/>
</dbReference>
<dbReference type="PATRIC" id="fig|52133.19.peg.1669"/>
<evidence type="ECO:0000313" key="8">
    <source>
        <dbReference type="EMBL" id="KXZ69122.1"/>
    </source>
</evidence>
<keyword evidence="5 7" id="KW-0472">Membrane</keyword>
<evidence type="ECO:0000256" key="4">
    <source>
        <dbReference type="ARBA" id="ARBA00022679"/>
    </source>
</evidence>
<keyword evidence="4 9" id="KW-0808">Transferase</keyword>
<dbReference type="RefSeq" id="WP_061524659.1">
    <property type="nucleotide sequence ID" value="NZ_JRHX01000046.1"/>
</dbReference>
<comment type="subcellular location">
    <subcellularLocation>
        <location evidence="1">Cell inner membrane</location>
    </subcellularLocation>
</comment>
<sequence length="310" mass="36264">MDTKQHKVGVGQFQWSFLLPKYWGIWITIFILMIFALIPWALQYRIAHFLSDIAWKVLSSRRKTTIKNLYICFPEKTLEEIEKSAKQVFDNAMIGVFEALNAWYQPKWFKHRIHVHGSQYLQNCNNQGVLLLGSHTTLLDAGGFVSSCFFNLDVVYRPQNNALLDMIITRCRSSIYQNQIPKDDMKGLIKNLKSGHAIWYSPDQDFGLKQGIMAPFFNVPAATITAHRRLMKITNAIAIPIFFYRTGNIKNPQYHILLEPPLENFPSDNELTDATRFNLILENQIRTQPNQYMWFHRRFKTRPEGVEKIY</sequence>
<keyword evidence="7" id="KW-1133">Transmembrane helix</keyword>
<dbReference type="EC" id="2.3.1.-" evidence="9"/>
<proteinExistence type="predicted"/>
<name>A0A150HV72_9GAMM</name>
<comment type="caution">
    <text evidence="9">The sequence shown here is derived from an EMBL/GenBank/DDBJ whole genome shotgun (WGS) entry which is preliminary data.</text>
</comment>
<organism evidence="9 10">
    <name type="scientific">Acinetobacter venetianus</name>
    <dbReference type="NCBI Taxonomy" id="52133"/>
    <lineage>
        <taxon>Bacteria</taxon>
        <taxon>Pseudomonadati</taxon>
        <taxon>Pseudomonadota</taxon>
        <taxon>Gammaproteobacteria</taxon>
        <taxon>Moraxellales</taxon>
        <taxon>Moraxellaceae</taxon>
        <taxon>Acinetobacter</taxon>
    </lineage>
</organism>
<reference evidence="9 10" key="1">
    <citation type="journal article" date="2016" name="Sci. Rep.">
        <title>Genomic and phenotypic characterization of the species Acinetobacter venetianus.</title>
        <authorList>
            <person name="Fondi M."/>
            <person name="Maida I."/>
            <person name="Perrin E."/>
            <person name="Orlandini V."/>
            <person name="La Torre L."/>
            <person name="Bosi E."/>
            <person name="Negroni A."/>
            <person name="Zanaroli G."/>
            <person name="Fava F."/>
            <person name="Decorosi F."/>
            <person name="Giovannetti L."/>
            <person name="Viti C."/>
            <person name="Vaneechoutte M."/>
            <person name="Dijkshoorn L."/>
            <person name="Fani R."/>
        </authorList>
    </citation>
    <scope>NUCLEOTIDE SEQUENCE [LARGE SCALE GENOMIC DNA]</scope>
    <source>
        <strain evidence="9 10">LUH13518</strain>
    </source>
</reference>
<dbReference type="EMBL" id="JRHX01000081">
    <property type="protein sequence ID" value="KXZ69122.1"/>
    <property type="molecule type" value="Genomic_DNA"/>
</dbReference>
<dbReference type="GO" id="GO:0016746">
    <property type="term" value="F:acyltransferase activity"/>
    <property type="evidence" value="ECO:0007669"/>
    <property type="project" value="UniProtKB-KW"/>
</dbReference>
<evidence type="ECO:0000256" key="6">
    <source>
        <dbReference type="ARBA" id="ARBA00023315"/>
    </source>
</evidence>
<dbReference type="GO" id="GO:0005886">
    <property type="term" value="C:plasma membrane"/>
    <property type="evidence" value="ECO:0007669"/>
    <property type="project" value="UniProtKB-SubCell"/>
</dbReference>
<accession>A0A150HV72</accession>
<dbReference type="PIRSF" id="PIRSF026649">
    <property type="entry name" value="MsbB"/>
    <property type="match status" value="1"/>
</dbReference>
<evidence type="ECO:0000256" key="3">
    <source>
        <dbReference type="ARBA" id="ARBA00022519"/>
    </source>
</evidence>
<keyword evidence="2" id="KW-1003">Cell membrane</keyword>
<keyword evidence="7" id="KW-0812">Transmembrane</keyword>
<dbReference type="PANTHER" id="PTHR30606:SF9">
    <property type="entry name" value="LIPID A BIOSYNTHESIS LAUROYLTRANSFERASE"/>
    <property type="match status" value="1"/>
</dbReference>
<evidence type="ECO:0000256" key="5">
    <source>
        <dbReference type="ARBA" id="ARBA00023136"/>
    </source>
</evidence>
<evidence type="ECO:0000256" key="1">
    <source>
        <dbReference type="ARBA" id="ARBA00004533"/>
    </source>
</evidence>
<dbReference type="InterPro" id="IPR004960">
    <property type="entry name" value="LipA_acyltrans"/>
</dbReference>
<feature type="transmembrane region" description="Helical" evidence="7">
    <location>
        <begin position="23"/>
        <end position="42"/>
    </location>
</feature>
<evidence type="ECO:0000313" key="10">
    <source>
        <dbReference type="Proteomes" id="UP000075544"/>
    </source>
</evidence>
<keyword evidence="6 9" id="KW-0012">Acyltransferase</keyword>
<keyword evidence="3" id="KW-0997">Cell inner membrane</keyword>
<gene>
    <name evidence="9" type="primary">htrB_4</name>
    <name evidence="8" type="synonym">htrB_5</name>
    <name evidence="9" type="ORF">AVENLUH13518_01639</name>
    <name evidence="8" type="ORF">AVENLUH13518_02658</name>
</gene>
<dbReference type="Pfam" id="PF03279">
    <property type="entry name" value="Lip_A_acyltrans"/>
    <property type="match status" value="1"/>
</dbReference>
<dbReference type="Proteomes" id="UP000075544">
    <property type="component" value="Unassembled WGS sequence"/>
</dbReference>
<evidence type="ECO:0000256" key="7">
    <source>
        <dbReference type="SAM" id="Phobius"/>
    </source>
</evidence>
<dbReference type="GO" id="GO:0009247">
    <property type="term" value="P:glycolipid biosynthetic process"/>
    <property type="evidence" value="ECO:0007669"/>
    <property type="project" value="UniProtKB-ARBA"/>
</dbReference>
<dbReference type="CDD" id="cd07984">
    <property type="entry name" value="LPLAT_LABLAT-like"/>
    <property type="match status" value="1"/>
</dbReference>
<dbReference type="PANTHER" id="PTHR30606">
    <property type="entry name" value="LIPID A BIOSYNTHESIS LAUROYL ACYLTRANSFERASE"/>
    <property type="match status" value="1"/>
</dbReference>
<evidence type="ECO:0000313" key="9">
    <source>
        <dbReference type="EMBL" id="KXZ70878.1"/>
    </source>
</evidence>
<protein>
    <submittedName>
        <fullName evidence="9">Lipid A biosynthesis lauroyl acyltransferase</fullName>
        <ecNumber evidence="9">2.3.1.-</ecNumber>
    </submittedName>
</protein>